<evidence type="ECO:0000256" key="1">
    <source>
        <dbReference type="SAM" id="SignalP"/>
    </source>
</evidence>
<sequence>MKSGLVISLASALVLAIPAPPSHDINLDERIRFGWCRETNVTSTCNERFLDHATCYNFEVLDNYLNDNIETVTTTGGRCVIWEKNGCHGDHTGMIVGTDIAVDNVCPGYTWSIHGSSVKCCGGDSNAEWCADPGEKPKCTD</sequence>
<feature type="signal peptide" evidence="1">
    <location>
        <begin position="1"/>
        <end position="16"/>
    </location>
</feature>
<accession>A0A9P5HD82</accession>
<dbReference type="AlphaFoldDB" id="A0A9P5HD82"/>
<keyword evidence="1" id="KW-0732">Signal</keyword>
<gene>
    <name evidence="2" type="ORF">G7Z17_g4193</name>
</gene>
<proteinExistence type="predicted"/>
<name>A0A9P5HD82_9HYPO</name>
<reference evidence="2" key="1">
    <citation type="submission" date="2020-03" db="EMBL/GenBank/DDBJ databases">
        <title>Draft Genome Sequence of Cylindrodendrum hubeiense.</title>
        <authorList>
            <person name="Buettner E."/>
            <person name="Kellner H."/>
        </authorList>
    </citation>
    <scope>NUCLEOTIDE SEQUENCE</scope>
    <source>
        <strain evidence="2">IHI 201604</strain>
    </source>
</reference>
<dbReference type="OrthoDB" id="5084295at2759"/>
<evidence type="ECO:0000313" key="2">
    <source>
        <dbReference type="EMBL" id="KAF7552610.1"/>
    </source>
</evidence>
<comment type="caution">
    <text evidence="2">The sequence shown here is derived from an EMBL/GenBank/DDBJ whole genome shotgun (WGS) entry which is preliminary data.</text>
</comment>
<organism evidence="2 3">
    <name type="scientific">Cylindrodendrum hubeiense</name>
    <dbReference type="NCBI Taxonomy" id="595255"/>
    <lineage>
        <taxon>Eukaryota</taxon>
        <taxon>Fungi</taxon>
        <taxon>Dikarya</taxon>
        <taxon>Ascomycota</taxon>
        <taxon>Pezizomycotina</taxon>
        <taxon>Sordariomycetes</taxon>
        <taxon>Hypocreomycetidae</taxon>
        <taxon>Hypocreales</taxon>
        <taxon>Nectriaceae</taxon>
        <taxon>Cylindrodendrum</taxon>
    </lineage>
</organism>
<evidence type="ECO:0000313" key="3">
    <source>
        <dbReference type="Proteomes" id="UP000722485"/>
    </source>
</evidence>
<dbReference type="Proteomes" id="UP000722485">
    <property type="component" value="Unassembled WGS sequence"/>
</dbReference>
<dbReference type="EMBL" id="JAANBB010000058">
    <property type="protein sequence ID" value="KAF7552610.1"/>
    <property type="molecule type" value="Genomic_DNA"/>
</dbReference>
<feature type="chain" id="PRO_5040240713" evidence="1">
    <location>
        <begin position="17"/>
        <end position="141"/>
    </location>
</feature>
<protein>
    <submittedName>
        <fullName evidence="2">Uncharacterized protein</fullName>
    </submittedName>
</protein>
<keyword evidence="3" id="KW-1185">Reference proteome</keyword>